<dbReference type="PROSITE" id="PS00109">
    <property type="entry name" value="PROTEIN_KINASE_TYR"/>
    <property type="match status" value="1"/>
</dbReference>
<dbReference type="Gene3D" id="3.30.200.20">
    <property type="entry name" value="Phosphorylase Kinase, domain 1"/>
    <property type="match status" value="1"/>
</dbReference>
<reference evidence="26 27" key="1">
    <citation type="journal article" date="2007" name="Nature">
        <title>Genome of the marsupial Monodelphis domestica reveals innovation in non-coding sequences.</title>
        <authorList>
            <person name="Mikkelsen T.S."/>
            <person name="Wakefield M.J."/>
            <person name="Aken B."/>
            <person name="Amemiya C.T."/>
            <person name="Chang J.L."/>
            <person name="Duke S."/>
            <person name="Garber M."/>
            <person name="Gentles A.J."/>
            <person name="Goodstadt L."/>
            <person name="Heger A."/>
            <person name="Jurka J."/>
            <person name="Kamal M."/>
            <person name="Mauceli E."/>
            <person name="Searle S.M."/>
            <person name="Sharpe T."/>
            <person name="Baker M.L."/>
            <person name="Batzer M.A."/>
            <person name="Benos P.V."/>
            <person name="Belov K."/>
            <person name="Clamp M."/>
            <person name="Cook A."/>
            <person name="Cuff J."/>
            <person name="Das R."/>
            <person name="Davidow L."/>
            <person name="Deakin J.E."/>
            <person name="Fazzari M.J."/>
            <person name="Glass J.L."/>
            <person name="Grabherr M."/>
            <person name="Greally J.M."/>
            <person name="Gu W."/>
            <person name="Hore T.A."/>
            <person name="Huttley G.A."/>
            <person name="Kleber M."/>
            <person name="Jirtle R.L."/>
            <person name="Koina E."/>
            <person name="Lee J.T."/>
            <person name="Mahony S."/>
            <person name="Marra M.A."/>
            <person name="Miller R.D."/>
            <person name="Nicholls R.D."/>
            <person name="Oda M."/>
            <person name="Papenfuss A.T."/>
            <person name="Parra Z.E."/>
            <person name="Pollock D.D."/>
            <person name="Ray D.A."/>
            <person name="Schein J.E."/>
            <person name="Speed T.P."/>
            <person name="Thompson K."/>
            <person name="VandeBerg J.L."/>
            <person name="Wade C.M."/>
            <person name="Walker J.A."/>
            <person name="Waters P.D."/>
            <person name="Webber C."/>
            <person name="Weidman J.R."/>
            <person name="Xie X."/>
            <person name="Zody M.C."/>
            <person name="Baldwin J."/>
            <person name="Abdouelleil A."/>
            <person name="Abdulkadir J."/>
            <person name="Abebe A."/>
            <person name="Abera B."/>
            <person name="Abreu J."/>
            <person name="Acer S.C."/>
            <person name="Aftuck L."/>
            <person name="Alexander A."/>
            <person name="An P."/>
            <person name="Anderson E."/>
            <person name="Anderson S."/>
            <person name="Arachi H."/>
            <person name="Azer M."/>
            <person name="Bachantsang P."/>
            <person name="Barry A."/>
            <person name="Bayul T."/>
            <person name="Berlin A."/>
            <person name="Bessette D."/>
            <person name="Bloom T."/>
            <person name="Bloom T."/>
            <person name="Boguslavskiy L."/>
            <person name="Bonnet C."/>
            <person name="Boukhgalter B."/>
            <person name="Bourzgui I."/>
            <person name="Brown A."/>
            <person name="Cahill P."/>
            <person name="Channer S."/>
            <person name="Cheshatsang Y."/>
            <person name="Chuda L."/>
            <person name="Citroen M."/>
            <person name="Collymore A."/>
            <person name="Cooke P."/>
            <person name="Costello M."/>
            <person name="D'Aco K."/>
            <person name="Daza R."/>
            <person name="De Haan G."/>
            <person name="DeGray S."/>
            <person name="DeMaso C."/>
            <person name="Dhargay N."/>
            <person name="Dooley K."/>
            <person name="Dooley E."/>
            <person name="Doricent M."/>
            <person name="Dorje P."/>
            <person name="Dorjee K."/>
            <person name="Dupes A."/>
            <person name="Elong R."/>
            <person name="Falk J."/>
            <person name="Farina A."/>
            <person name="Faro S."/>
            <person name="Ferguson D."/>
            <person name="Fisher S."/>
            <person name="Foley C.D."/>
            <person name="Franke A."/>
            <person name="Friedrich D."/>
            <person name="Gadbois L."/>
            <person name="Gearin G."/>
            <person name="Gearin C.R."/>
            <person name="Giannoukos G."/>
            <person name="Goode T."/>
            <person name="Graham J."/>
            <person name="Grandbois E."/>
            <person name="Grewal S."/>
            <person name="Gyaltsen K."/>
            <person name="Hafez N."/>
            <person name="Hagos B."/>
            <person name="Hall J."/>
            <person name="Henson C."/>
            <person name="Hollinger A."/>
            <person name="Honan T."/>
            <person name="Huard M.D."/>
            <person name="Hughes L."/>
            <person name="Hurhula B."/>
            <person name="Husby M.E."/>
            <person name="Kamat A."/>
            <person name="Kanga B."/>
            <person name="Kashin S."/>
            <person name="Khazanovich D."/>
            <person name="Kisner P."/>
            <person name="Lance K."/>
            <person name="Lara M."/>
            <person name="Lee W."/>
            <person name="Lennon N."/>
            <person name="Letendre F."/>
            <person name="LeVine R."/>
            <person name="Lipovsky A."/>
            <person name="Liu X."/>
            <person name="Liu J."/>
            <person name="Liu S."/>
            <person name="Lokyitsang T."/>
            <person name="Lokyitsang Y."/>
            <person name="Lubonja R."/>
            <person name="Lui A."/>
            <person name="MacDonald P."/>
            <person name="Magnisalis V."/>
            <person name="Maru K."/>
            <person name="Matthews C."/>
            <person name="McCusker W."/>
            <person name="McDonough S."/>
            <person name="Mehta T."/>
            <person name="Meldrim J."/>
            <person name="Meneus L."/>
            <person name="Mihai O."/>
            <person name="Mihalev A."/>
            <person name="Mihova T."/>
            <person name="Mittelman R."/>
            <person name="Mlenga V."/>
            <person name="Montmayeur A."/>
            <person name="Mulrain L."/>
            <person name="Navidi A."/>
            <person name="Naylor J."/>
            <person name="Negash T."/>
            <person name="Nguyen T."/>
            <person name="Nguyen N."/>
            <person name="Nicol R."/>
            <person name="Norbu C."/>
            <person name="Norbu N."/>
            <person name="Novod N."/>
            <person name="O'Neill B."/>
            <person name="Osman S."/>
            <person name="Markiewicz E."/>
            <person name="Oyono O.L."/>
            <person name="Patti C."/>
            <person name="Phunkhang P."/>
            <person name="Pierre F."/>
            <person name="Priest M."/>
            <person name="Raghuraman S."/>
            <person name="Rege F."/>
            <person name="Reyes R."/>
            <person name="Rise C."/>
            <person name="Rogov P."/>
            <person name="Ross K."/>
            <person name="Ryan E."/>
            <person name="Settipalli S."/>
            <person name="Shea T."/>
            <person name="Sherpa N."/>
            <person name="Shi L."/>
            <person name="Shih D."/>
            <person name="Sparrow T."/>
            <person name="Spaulding J."/>
            <person name="Stalker J."/>
            <person name="Stange-Thomann N."/>
            <person name="Stavropoulos S."/>
            <person name="Stone C."/>
            <person name="Strader C."/>
            <person name="Tesfaye S."/>
            <person name="Thomson T."/>
            <person name="Thoulutsang Y."/>
            <person name="Thoulutsang D."/>
            <person name="Topham K."/>
            <person name="Topping I."/>
            <person name="Tsamla T."/>
            <person name="Vassiliev H."/>
            <person name="Vo A."/>
            <person name="Wangchuk T."/>
            <person name="Wangdi T."/>
            <person name="Weiand M."/>
            <person name="Wilkinson J."/>
            <person name="Wilson A."/>
            <person name="Yadav S."/>
            <person name="Young G."/>
            <person name="Yu Q."/>
            <person name="Zembek L."/>
            <person name="Zhong D."/>
            <person name="Zimmer A."/>
            <person name="Zwirko Z."/>
            <person name="Jaffe D.B."/>
            <person name="Alvarez P."/>
            <person name="Brockman W."/>
            <person name="Butler J."/>
            <person name="Chin C."/>
            <person name="Gnerre S."/>
            <person name="MacCallum I."/>
            <person name="Graves J.A."/>
            <person name="Ponting C.P."/>
            <person name="Breen M."/>
            <person name="Samollow P.B."/>
            <person name="Lander E.S."/>
            <person name="Lindblad-Toh K."/>
        </authorList>
    </citation>
    <scope>NUCLEOTIDE SEQUENCE [LARGE SCALE GENOMIC DNA]</scope>
</reference>
<dbReference type="GO" id="GO:0005886">
    <property type="term" value="C:plasma membrane"/>
    <property type="evidence" value="ECO:0000318"/>
    <property type="project" value="GO_Central"/>
</dbReference>
<dbReference type="Gene3D" id="3.80.20.20">
    <property type="entry name" value="Receptor L-domain"/>
    <property type="match status" value="2"/>
</dbReference>
<evidence type="ECO:0000256" key="11">
    <source>
        <dbReference type="ARBA" id="ARBA00023136"/>
    </source>
</evidence>
<dbReference type="InterPro" id="IPR020635">
    <property type="entry name" value="Tyr_kinase_cat_dom"/>
</dbReference>
<keyword evidence="3" id="KW-0808">Transferase</keyword>
<feature type="chain" id="PRO_5023935487" description="Tyrosine-protein kinase receptor" evidence="23">
    <location>
        <begin position="24"/>
        <end position="1307"/>
    </location>
</feature>
<dbReference type="GO" id="GO:0005524">
    <property type="term" value="F:ATP binding"/>
    <property type="evidence" value="ECO:0007669"/>
    <property type="project" value="UniProtKB-UniRule"/>
</dbReference>
<evidence type="ECO:0000256" key="5">
    <source>
        <dbReference type="ARBA" id="ARBA00022729"/>
    </source>
</evidence>
<evidence type="ECO:0000256" key="23">
    <source>
        <dbReference type="SAM" id="SignalP"/>
    </source>
</evidence>
<dbReference type="GeneTree" id="ENSGT00940000160437"/>
<dbReference type="SUPFAM" id="SSF52058">
    <property type="entry name" value="L domain-like"/>
    <property type="match status" value="2"/>
</dbReference>
<dbReference type="GO" id="GO:0043560">
    <property type="term" value="F:insulin receptor substrate binding"/>
    <property type="evidence" value="ECO:0000318"/>
    <property type="project" value="GO_Central"/>
</dbReference>
<reference evidence="26" key="2">
    <citation type="submission" date="2025-08" db="UniProtKB">
        <authorList>
            <consortium name="Ensembl"/>
        </authorList>
    </citation>
    <scope>IDENTIFICATION</scope>
</reference>
<dbReference type="FunFam" id="3.30.200.20:FF:000026">
    <property type="entry name" value="Tyrosine-protein kinase receptor"/>
    <property type="match status" value="1"/>
</dbReference>
<dbReference type="InterPro" id="IPR050122">
    <property type="entry name" value="RTK"/>
</dbReference>
<reference evidence="26" key="3">
    <citation type="submission" date="2025-09" db="UniProtKB">
        <authorList>
            <consortium name="Ensembl"/>
        </authorList>
    </citation>
    <scope>IDENTIFICATION</scope>
</reference>
<dbReference type="PRINTS" id="PR00109">
    <property type="entry name" value="TYRKINASE"/>
</dbReference>
<dbReference type="InterPro" id="IPR016246">
    <property type="entry name" value="Tyr_kinase_insulin-like_rcpt"/>
</dbReference>
<evidence type="ECO:0000256" key="18">
    <source>
        <dbReference type="PIRSR" id="PIRSR000620-2"/>
    </source>
</evidence>
<dbReference type="PROSITE" id="PS50853">
    <property type="entry name" value="FN3"/>
    <property type="match status" value="3"/>
</dbReference>
<dbReference type="GO" id="GO:0030238">
    <property type="term" value="P:male sex determination"/>
    <property type="evidence" value="ECO:0007669"/>
    <property type="project" value="Ensembl"/>
</dbReference>
<evidence type="ECO:0000256" key="16">
    <source>
        <dbReference type="ARBA" id="ARBA00051243"/>
    </source>
</evidence>
<evidence type="ECO:0000256" key="3">
    <source>
        <dbReference type="ARBA" id="ARBA00022679"/>
    </source>
</evidence>
<dbReference type="GO" id="GO:0005899">
    <property type="term" value="C:insulin receptor complex"/>
    <property type="evidence" value="ECO:0000318"/>
    <property type="project" value="GO_Central"/>
</dbReference>
<dbReference type="PROSITE" id="PS50011">
    <property type="entry name" value="PROTEIN_KINASE_DOM"/>
    <property type="match status" value="1"/>
</dbReference>
<dbReference type="SUPFAM" id="SSF49265">
    <property type="entry name" value="Fibronectin type III"/>
    <property type="match status" value="3"/>
</dbReference>
<feature type="signal peptide" evidence="23">
    <location>
        <begin position="1"/>
        <end position="23"/>
    </location>
</feature>
<dbReference type="InterPro" id="IPR013783">
    <property type="entry name" value="Ig-like_fold"/>
</dbReference>
<dbReference type="InterPro" id="IPR000494">
    <property type="entry name" value="Rcpt_L-dom"/>
</dbReference>
<dbReference type="SUPFAM" id="SSF56112">
    <property type="entry name" value="Protein kinase-like (PK-like)"/>
    <property type="match status" value="1"/>
</dbReference>
<feature type="region of interest" description="Disordered" evidence="21">
    <location>
        <begin position="1269"/>
        <end position="1307"/>
    </location>
</feature>
<feature type="region of interest" description="Disordered" evidence="21">
    <location>
        <begin position="731"/>
        <end position="767"/>
    </location>
</feature>
<dbReference type="InParanoid" id="A0A5F8G9U3"/>
<feature type="transmembrane region" description="Helical" evidence="22">
    <location>
        <begin position="922"/>
        <end position="946"/>
    </location>
</feature>
<keyword evidence="14 20" id="KW-0675">Receptor</keyword>
<feature type="region of interest" description="Disordered" evidence="21">
    <location>
        <begin position="668"/>
        <end position="707"/>
    </location>
</feature>
<keyword evidence="8" id="KW-0418">Kinase</keyword>
<dbReference type="Pfam" id="PF00757">
    <property type="entry name" value="Furin-like"/>
    <property type="match status" value="1"/>
</dbReference>
<evidence type="ECO:0000256" key="8">
    <source>
        <dbReference type="ARBA" id="ARBA00022777"/>
    </source>
</evidence>
<dbReference type="Gene3D" id="2.60.40.10">
    <property type="entry name" value="Immunoglobulins"/>
    <property type="match status" value="3"/>
</dbReference>
<dbReference type="PROSITE" id="PS00107">
    <property type="entry name" value="PROTEIN_KINASE_ATP"/>
    <property type="match status" value="1"/>
</dbReference>
<dbReference type="InterPro" id="IPR000719">
    <property type="entry name" value="Prot_kinase_dom"/>
</dbReference>
<dbReference type="CDD" id="cd00064">
    <property type="entry name" value="FU"/>
    <property type="match status" value="1"/>
</dbReference>
<evidence type="ECO:0000259" key="25">
    <source>
        <dbReference type="PROSITE" id="PS50853"/>
    </source>
</evidence>
<feature type="domain" description="Fibronectin type-III" evidence="25">
    <location>
        <begin position="485"/>
        <end position="605"/>
    </location>
</feature>
<evidence type="ECO:0000259" key="24">
    <source>
        <dbReference type="PROSITE" id="PS50011"/>
    </source>
</evidence>
<dbReference type="GO" id="GO:0030036">
    <property type="term" value="P:actin cytoskeleton organization"/>
    <property type="evidence" value="ECO:0007669"/>
    <property type="project" value="Ensembl"/>
</dbReference>
<dbReference type="PIRSF" id="PIRSF000620">
    <property type="entry name" value="Insulin_receptor"/>
    <property type="match status" value="1"/>
</dbReference>
<protein>
    <recommendedName>
        <fullName evidence="20">Tyrosine-protein kinase receptor</fullName>
        <ecNumber evidence="20">2.7.10.1</ecNumber>
    </recommendedName>
</protein>
<dbReference type="EC" id="2.7.10.1" evidence="20"/>
<evidence type="ECO:0000256" key="2">
    <source>
        <dbReference type="ARBA" id="ARBA00022553"/>
    </source>
</evidence>
<organism evidence="26 27">
    <name type="scientific">Monodelphis domestica</name>
    <name type="common">Gray short-tailed opossum</name>
    <dbReference type="NCBI Taxonomy" id="13616"/>
    <lineage>
        <taxon>Eukaryota</taxon>
        <taxon>Metazoa</taxon>
        <taxon>Chordata</taxon>
        <taxon>Craniata</taxon>
        <taxon>Vertebrata</taxon>
        <taxon>Euteleostomi</taxon>
        <taxon>Mammalia</taxon>
        <taxon>Metatheria</taxon>
        <taxon>Didelphimorphia</taxon>
        <taxon>Didelphidae</taxon>
        <taxon>Monodelphis</taxon>
    </lineage>
</organism>
<keyword evidence="15" id="KW-0325">Glycoprotein</keyword>
<dbReference type="GO" id="GO:0043548">
    <property type="term" value="F:phosphatidylinositol 3-kinase binding"/>
    <property type="evidence" value="ECO:0007669"/>
    <property type="project" value="InterPro"/>
</dbReference>
<evidence type="ECO:0000256" key="6">
    <source>
        <dbReference type="ARBA" id="ARBA00022737"/>
    </source>
</evidence>
<dbReference type="InterPro" id="IPR003961">
    <property type="entry name" value="FN3_dom"/>
</dbReference>
<dbReference type="FunFam" id="2.10.220.10:FF:000014">
    <property type="entry name" value="Tyrosine-protein kinase receptor"/>
    <property type="match status" value="1"/>
</dbReference>
<keyword evidence="7 18" id="KW-0547">Nucleotide-binding</keyword>
<feature type="binding site" evidence="18">
    <location>
        <position position="1140"/>
    </location>
    <ligand>
        <name>ATP</name>
        <dbReference type="ChEBI" id="CHEBI:30616"/>
    </ligand>
</feature>
<dbReference type="InterPro" id="IPR017441">
    <property type="entry name" value="Protein_kinase_ATP_BS"/>
</dbReference>
<dbReference type="Bgee" id="ENSMODG00000016712">
    <property type="expression patterns" value="Expressed in adult mammalian kidney and 4 other cell types or tissues"/>
</dbReference>
<name>A0A5F8G9U3_MONDO</name>
<keyword evidence="12" id="KW-0829">Tyrosine-protein kinase</keyword>
<dbReference type="CDD" id="cd00063">
    <property type="entry name" value="FN3"/>
    <property type="match status" value="3"/>
</dbReference>
<dbReference type="SMART" id="SM00219">
    <property type="entry name" value="TyrKc"/>
    <property type="match status" value="1"/>
</dbReference>
<gene>
    <name evidence="26" type="primary">INSRR</name>
</gene>
<comment type="similarity">
    <text evidence="20">Belongs to the protein kinase superfamily. Tyr protein kinase family. Insulin receptor subfamily.</text>
</comment>
<keyword evidence="2 20" id="KW-0597">Phosphoprotein</keyword>
<dbReference type="GO" id="GO:0030424">
    <property type="term" value="C:axon"/>
    <property type="evidence" value="ECO:0000318"/>
    <property type="project" value="GO_Central"/>
</dbReference>
<dbReference type="InterPro" id="IPR006212">
    <property type="entry name" value="Furin_repeat"/>
</dbReference>
<evidence type="ECO:0000256" key="19">
    <source>
        <dbReference type="PROSITE-ProRule" id="PRU10141"/>
    </source>
</evidence>
<evidence type="ECO:0000256" key="13">
    <source>
        <dbReference type="ARBA" id="ARBA00023157"/>
    </source>
</evidence>
<keyword evidence="13" id="KW-1015">Disulfide bond</keyword>
<evidence type="ECO:0000313" key="26">
    <source>
        <dbReference type="Ensembl" id="ENSMODP00000044156.1"/>
    </source>
</evidence>
<dbReference type="SMART" id="SM00261">
    <property type="entry name" value="FU"/>
    <property type="match status" value="1"/>
</dbReference>
<dbReference type="PANTHER" id="PTHR24416:SF338">
    <property type="entry name" value="INSULIN RECEPTOR-RELATED PROTEIN"/>
    <property type="match status" value="1"/>
</dbReference>
<dbReference type="PROSITE" id="PS00239">
    <property type="entry name" value="RECEPTOR_TYR_KIN_II"/>
    <property type="match status" value="1"/>
</dbReference>
<feature type="transmembrane region" description="Helical" evidence="22">
    <location>
        <begin position="1058"/>
        <end position="1078"/>
    </location>
</feature>
<dbReference type="InterPro" id="IPR006211">
    <property type="entry name" value="Furin-like_Cys-rich_dom"/>
</dbReference>
<feature type="binding site" evidence="18 19">
    <location>
        <position position="1021"/>
    </location>
    <ligand>
        <name>ATP</name>
        <dbReference type="ChEBI" id="CHEBI:30616"/>
    </ligand>
</feature>
<dbReference type="InterPro" id="IPR002011">
    <property type="entry name" value="Tyr_kinase_rcpt_2_CS"/>
</dbReference>
<dbReference type="InterPro" id="IPR008266">
    <property type="entry name" value="Tyr_kinase_AS"/>
</dbReference>
<feature type="compositionally biased region" description="Low complexity" evidence="21">
    <location>
        <begin position="684"/>
        <end position="703"/>
    </location>
</feature>
<dbReference type="STRING" id="13616.ENSMODP00000044156"/>
<dbReference type="InterPro" id="IPR036116">
    <property type="entry name" value="FN3_sf"/>
</dbReference>
<dbReference type="Proteomes" id="UP000002280">
    <property type="component" value="Chromosome 2"/>
</dbReference>
<dbReference type="GO" id="GO:0005009">
    <property type="term" value="F:insulin receptor activity"/>
    <property type="evidence" value="ECO:0000318"/>
    <property type="project" value="GO_Central"/>
</dbReference>
<keyword evidence="9 18" id="KW-0067">ATP-binding</keyword>
<dbReference type="Pfam" id="PF07714">
    <property type="entry name" value="PK_Tyr_Ser-Thr"/>
    <property type="match status" value="1"/>
</dbReference>
<keyword evidence="27" id="KW-1185">Reference proteome</keyword>
<accession>A0A5F8G9U3</accession>
<evidence type="ECO:0000256" key="14">
    <source>
        <dbReference type="ARBA" id="ARBA00023170"/>
    </source>
</evidence>
<feature type="domain" description="Fibronectin type-III" evidence="25">
    <location>
        <begin position="820"/>
        <end position="914"/>
    </location>
</feature>
<proteinExistence type="inferred from homology"/>
<comment type="subcellular location">
    <subcellularLocation>
        <location evidence="1">Membrane</location>
        <topology evidence="1">Single-pass type I membrane protein</topology>
    </subcellularLocation>
</comment>
<keyword evidence="5 23" id="KW-0732">Signal</keyword>
<dbReference type="SMART" id="SM00060">
    <property type="entry name" value="FN3"/>
    <property type="match status" value="3"/>
</dbReference>
<feature type="domain" description="Fibronectin type-III" evidence="25">
    <location>
        <begin position="609"/>
        <end position="710"/>
    </location>
</feature>
<comment type="catalytic activity">
    <reaction evidence="16 20">
        <text>L-tyrosyl-[protein] + ATP = O-phospho-L-tyrosyl-[protein] + ADP + H(+)</text>
        <dbReference type="Rhea" id="RHEA:10596"/>
        <dbReference type="Rhea" id="RHEA-COMP:10136"/>
        <dbReference type="Rhea" id="RHEA-COMP:20101"/>
        <dbReference type="ChEBI" id="CHEBI:15378"/>
        <dbReference type="ChEBI" id="CHEBI:30616"/>
        <dbReference type="ChEBI" id="CHEBI:46858"/>
        <dbReference type="ChEBI" id="CHEBI:61978"/>
        <dbReference type="ChEBI" id="CHEBI:456216"/>
        <dbReference type="EC" id="2.7.10.1"/>
    </reaction>
</comment>
<evidence type="ECO:0000256" key="10">
    <source>
        <dbReference type="ARBA" id="ARBA00022989"/>
    </source>
</evidence>
<keyword evidence="4 20" id="KW-0812">Transmembrane</keyword>
<feature type="domain" description="Protein kinase" evidence="24">
    <location>
        <begin position="987"/>
        <end position="1261"/>
    </location>
</feature>
<dbReference type="PANTHER" id="PTHR24416">
    <property type="entry name" value="TYROSINE-PROTEIN KINASE RECEPTOR"/>
    <property type="match status" value="1"/>
</dbReference>
<dbReference type="GO" id="GO:0071469">
    <property type="term" value="P:cellular response to alkaline pH"/>
    <property type="evidence" value="ECO:0007669"/>
    <property type="project" value="Ensembl"/>
</dbReference>
<dbReference type="Gene3D" id="2.10.220.10">
    <property type="entry name" value="Hormone Receptor, Insulin-like Growth Factor Receptor 1, Chain A, domain 2"/>
    <property type="match status" value="1"/>
</dbReference>
<evidence type="ECO:0000256" key="1">
    <source>
        <dbReference type="ARBA" id="ARBA00004479"/>
    </source>
</evidence>
<dbReference type="InterPro" id="IPR011009">
    <property type="entry name" value="Kinase-like_dom_sf"/>
</dbReference>
<dbReference type="InterPro" id="IPR009030">
    <property type="entry name" value="Growth_fac_rcpt_cys_sf"/>
</dbReference>
<sequence length="1307" mass="145220">MTASSSWLWGACLLMNFLPLGFGLDTPEVCPSLDIRTEVAELRRLENCTVVEGYLQILLIFTATGEDFQGLSFPRLTQVTDYLLLFRVYGLESLRDLFPNLAVIRGNRLFFSYALVIFEMPHLRDVGLPGLGAILRGAVRVEKNQELCHLSTVDWGLLQPTTDANHIVGNKLGEECADVCPGMLGTEEPCIRTTVNGRTDYRCWTSGHCQRVCPCARGLACTPRGECCHPQCLGGCSRPNDPQACVACRHFHFGGTCHSACPRGTYRYEAWRCVTADYCASLRALPDLPGHASDFVIHQGSCLAQCPPGYTHNDSSIFCLKCEGLCPKECKVGTKTIDSLQAAQELVGCTHVKGSLILNLRQGYNLEAELQQSLGLVETITGFLKIKHSFALISLGFFRNLKLIQGDSMVDGNYTLYVLDNQNLQQLGQWAEAGLSIPVGKIYFAFNPRLCLEHIYQLEEVTGTRGRQNKAEINPRTNGDRAACKTRSLRFVSNVTESDRILLRWERYEPLEARDLLSFIVYYKESPFQNATEHMGPDACGAPNWNLLDVELPLSRTQEPGVTLAPLKPWTQYAVFVRAITLSMAEDSPHQGAQSPIIYLRTLPAAPTVPLDVISTSNSSSHLLVRWKPPTLRNGNLTYYLVLWQRLAEDADLYLNDYCQRGLRLPTSSTDTRFDQEEGEPLAEAEPGCCPCQSPSPEQPQQPALEAHEASFQKKFENFLHNAITLPRSPWKVTSLNKSPQRDPGRYRRASRAPGEGGNSSDFGIQDKVPRERAVLSGLRHFTEYRIDIHACNHAAHTVGCSAATFVFARTMPHREADSIPGKVAWKPASKSSVLLHWPEPPDPNGLILKYEIKYKRLGEEATVLCVSRLRYAKFGGVHLALLPPGNYTARVRATSLAGNGSWTDGLAFYIPGSEEEESGGLHVLLTVTPVGLLLLIVLAALGFFYSKKRNSGGYPNGTLYASVNPEYFSTSDMYVPDEWEVPREQISVIRELGQGSFGMVYEGLAQGLEAGEAPTPVALKTVNELASLRERIEFLKEASVMKAFKCHHVVSGRGRDWLYGIWAAGSGLWVMFAFPPWSPSIPLFQNNPGLPRPGLGDMIQMAGEIADGMAYLTANKFVHRDLAARNCMVSQDFTVKIGDFGMTRDVYETDYYRKGGKGLLPVRWMAPESLKDGIFSTHSDVWSFGVVLWEIVTLAEQPYQGLSNEQVLRFVMDNGILDEPEGCPPQLRELMSRCWQQNPRQRPTFLQILDSIKDELRPSFRLLSFYYSPESRGGRGSLAPPDTDPDTHLSPEPPPDFSPPNGSLGH</sequence>
<evidence type="ECO:0000256" key="4">
    <source>
        <dbReference type="ARBA" id="ARBA00022692"/>
    </source>
</evidence>
<dbReference type="InterPro" id="IPR001245">
    <property type="entry name" value="Ser-Thr/Tyr_kinase_cat_dom"/>
</dbReference>
<evidence type="ECO:0000256" key="17">
    <source>
        <dbReference type="PIRSR" id="PIRSR000620-1"/>
    </source>
</evidence>
<evidence type="ECO:0000256" key="7">
    <source>
        <dbReference type="ARBA" id="ARBA00022741"/>
    </source>
</evidence>
<evidence type="ECO:0000256" key="12">
    <source>
        <dbReference type="ARBA" id="ARBA00023137"/>
    </source>
</evidence>
<evidence type="ECO:0000256" key="21">
    <source>
        <dbReference type="SAM" id="MobiDB-lite"/>
    </source>
</evidence>
<dbReference type="Pfam" id="PF01030">
    <property type="entry name" value="Recep_L_domain"/>
    <property type="match status" value="2"/>
</dbReference>
<evidence type="ECO:0000256" key="9">
    <source>
        <dbReference type="ARBA" id="ARBA00022840"/>
    </source>
</evidence>
<keyword evidence="11 22" id="KW-0472">Membrane</keyword>
<feature type="active site" description="Proton donor/acceptor" evidence="17">
    <location>
        <position position="1122"/>
    </location>
</feature>
<dbReference type="InterPro" id="IPR036941">
    <property type="entry name" value="Rcpt_L-dom_sf"/>
</dbReference>
<dbReference type="FunFam" id="2.60.40.10:FF:000108">
    <property type="entry name" value="Tyrosine-protein kinase receptor"/>
    <property type="match status" value="1"/>
</dbReference>
<dbReference type="FunFam" id="2.60.40.10:FF:000087">
    <property type="entry name" value="Tyrosine-protein kinase receptor"/>
    <property type="match status" value="1"/>
</dbReference>
<evidence type="ECO:0000256" key="22">
    <source>
        <dbReference type="SAM" id="Phobius"/>
    </source>
</evidence>
<keyword evidence="10 22" id="KW-1133">Transmembrane helix</keyword>
<feature type="binding site" evidence="18">
    <location>
        <begin position="1126"/>
        <end position="1127"/>
    </location>
    <ligand>
        <name>ATP</name>
        <dbReference type="ChEBI" id="CHEBI:30616"/>
    </ligand>
</feature>
<evidence type="ECO:0000313" key="27">
    <source>
        <dbReference type="Proteomes" id="UP000002280"/>
    </source>
</evidence>
<dbReference type="Ensembl" id="ENSMODT00000065432.1">
    <property type="protein sequence ID" value="ENSMODP00000044156.1"/>
    <property type="gene ID" value="ENSMODG00000016712.4"/>
</dbReference>
<dbReference type="GO" id="GO:0008286">
    <property type="term" value="P:insulin receptor signaling pathway"/>
    <property type="evidence" value="ECO:0000318"/>
    <property type="project" value="GO_Central"/>
</dbReference>
<dbReference type="FunCoup" id="A0A5F8G9U3">
    <property type="interactions" value="39"/>
</dbReference>
<dbReference type="FunFam" id="3.80.20.20:FF:000001">
    <property type="entry name" value="Tyrosine-protein kinase receptor"/>
    <property type="match status" value="1"/>
</dbReference>
<evidence type="ECO:0000256" key="15">
    <source>
        <dbReference type="ARBA" id="ARBA00023180"/>
    </source>
</evidence>
<dbReference type="Gene3D" id="1.10.510.10">
    <property type="entry name" value="Transferase(Phosphotransferase) domain 1"/>
    <property type="match status" value="1"/>
</dbReference>
<keyword evidence="6" id="KW-0677">Repeat</keyword>
<feature type="binding site" evidence="18">
    <location>
        <position position="997"/>
    </location>
    <ligand>
        <name>ATP</name>
        <dbReference type="ChEBI" id="CHEBI:30616"/>
    </ligand>
</feature>
<dbReference type="FunFam" id="1.10.510.10:FF:001227">
    <property type="entry name" value="Tyrosine-protein kinase receptor"/>
    <property type="match status" value="1"/>
</dbReference>
<dbReference type="SUPFAM" id="SSF57184">
    <property type="entry name" value="Growth factor receptor domain"/>
    <property type="match status" value="1"/>
</dbReference>
<evidence type="ECO:0000256" key="20">
    <source>
        <dbReference type="RuleBase" id="RU000312"/>
    </source>
</evidence>
<dbReference type="FunFam" id="3.80.20.20:FF:000002">
    <property type="entry name" value="Tyrosine-protein kinase receptor"/>
    <property type="match status" value="1"/>
</dbReference>